<dbReference type="PANTHER" id="PTHR30486">
    <property type="entry name" value="TWITCHING MOTILITY PROTEIN PILT"/>
    <property type="match status" value="1"/>
</dbReference>
<proteinExistence type="inferred from homology"/>
<comment type="function">
    <text evidence="2">Part of the Type IV secretion system.</text>
</comment>
<accession>A0A011TLE8</accession>
<dbReference type="GO" id="GO:0044097">
    <property type="term" value="P:secretion by the type IV secretion system"/>
    <property type="evidence" value="ECO:0007669"/>
    <property type="project" value="InterPro"/>
</dbReference>
<evidence type="ECO:0000256" key="1">
    <source>
        <dbReference type="ARBA" id="ARBA00006611"/>
    </source>
</evidence>
<dbReference type="NCBIfam" id="TIGR02788">
    <property type="entry name" value="VirB11"/>
    <property type="match status" value="1"/>
</dbReference>
<dbReference type="InterPro" id="IPR014155">
    <property type="entry name" value="VirB11"/>
</dbReference>
<keyword evidence="2" id="KW-0547">Nucleotide-binding</keyword>
<dbReference type="Gene3D" id="3.40.50.300">
    <property type="entry name" value="P-loop containing nucleotide triphosphate hydrolases"/>
    <property type="match status" value="1"/>
</dbReference>
<keyword evidence="2" id="KW-0963">Cytoplasm</keyword>
<dbReference type="AlphaFoldDB" id="A0A011TLE8"/>
<dbReference type="Pfam" id="PF00437">
    <property type="entry name" value="T2SSE"/>
    <property type="match status" value="1"/>
</dbReference>
<dbReference type="GO" id="GO:0016887">
    <property type="term" value="F:ATP hydrolysis activity"/>
    <property type="evidence" value="ECO:0007669"/>
    <property type="project" value="InterPro"/>
</dbReference>
<dbReference type="PATRIC" id="fig|69279.3.peg.2930"/>
<keyword evidence="2" id="KW-0067">ATP-binding</keyword>
<dbReference type="GO" id="GO:0043684">
    <property type="term" value="C:type IV secretion system complex"/>
    <property type="evidence" value="ECO:0007669"/>
    <property type="project" value="UniProtKB-UniRule"/>
</dbReference>
<dbReference type="InterPro" id="IPR027417">
    <property type="entry name" value="P-loop_NTPase"/>
</dbReference>
<dbReference type="CDD" id="cd01130">
    <property type="entry name" value="VirB11-like_ATPase"/>
    <property type="match status" value="1"/>
</dbReference>
<comment type="subcellular location">
    <subcellularLocation>
        <location evidence="2">Cytoplasm</location>
    </subcellularLocation>
</comment>
<evidence type="ECO:0000313" key="5">
    <source>
        <dbReference type="Proteomes" id="UP000019849"/>
    </source>
</evidence>
<name>A0A011TLE8_9HYPH</name>
<dbReference type="Gene3D" id="3.30.450.90">
    <property type="match status" value="1"/>
</dbReference>
<dbReference type="GO" id="GO:0005737">
    <property type="term" value="C:cytoplasm"/>
    <property type="evidence" value="ECO:0007669"/>
    <property type="project" value="UniProtKB-SubCell"/>
</dbReference>
<dbReference type="InterPro" id="IPR001482">
    <property type="entry name" value="T2SS/T4SS_dom"/>
</dbReference>
<organism evidence="4 5">
    <name type="scientific">Aquamicrobium defluvii</name>
    <dbReference type="NCBI Taxonomy" id="69279"/>
    <lineage>
        <taxon>Bacteria</taxon>
        <taxon>Pseudomonadati</taxon>
        <taxon>Pseudomonadota</taxon>
        <taxon>Alphaproteobacteria</taxon>
        <taxon>Hyphomicrobiales</taxon>
        <taxon>Phyllobacteriaceae</taxon>
        <taxon>Aquamicrobium</taxon>
    </lineage>
</organism>
<gene>
    <name evidence="4" type="ORF">BG36_09165</name>
</gene>
<feature type="domain" description="Bacterial type II secretion system protein E" evidence="3">
    <location>
        <begin position="161"/>
        <end position="311"/>
    </location>
</feature>
<evidence type="ECO:0000313" key="4">
    <source>
        <dbReference type="EMBL" id="EXL04877.1"/>
    </source>
</evidence>
<dbReference type="RefSeq" id="WP_035027897.1">
    <property type="nucleotide sequence ID" value="NZ_KK073892.1"/>
</dbReference>
<evidence type="ECO:0000256" key="2">
    <source>
        <dbReference type="RuleBase" id="RU366071"/>
    </source>
</evidence>
<dbReference type="STRING" id="69279.BG36_09165"/>
<dbReference type="EMBL" id="JENY01000020">
    <property type="protein sequence ID" value="EXL04877.1"/>
    <property type="molecule type" value="Genomic_DNA"/>
</dbReference>
<dbReference type="HOGENOM" id="CLU_005379_3_1_5"/>
<dbReference type="PANTHER" id="PTHR30486:SF6">
    <property type="entry name" value="TYPE IV PILUS RETRACTATION ATPASE PILT"/>
    <property type="match status" value="1"/>
</dbReference>
<dbReference type="eggNOG" id="COG0630">
    <property type="taxonomic scope" value="Bacteria"/>
</dbReference>
<comment type="similarity">
    <text evidence="1 2">Belongs to the GSP E family.</text>
</comment>
<dbReference type="Proteomes" id="UP000019849">
    <property type="component" value="Unassembled WGS sequence"/>
</dbReference>
<evidence type="ECO:0000259" key="3">
    <source>
        <dbReference type="Pfam" id="PF00437"/>
    </source>
</evidence>
<dbReference type="GO" id="GO:0005524">
    <property type="term" value="F:ATP binding"/>
    <property type="evidence" value="ECO:0007669"/>
    <property type="project" value="UniProtKB-UniRule"/>
</dbReference>
<dbReference type="InterPro" id="IPR050921">
    <property type="entry name" value="T4SS_GSP_E_ATPase"/>
</dbReference>
<reference evidence="4 5" key="1">
    <citation type="submission" date="2014-02" db="EMBL/GenBank/DDBJ databases">
        <title>Aquamicrobium defluvii Genome sequencing.</title>
        <authorList>
            <person name="Wang X."/>
        </authorList>
    </citation>
    <scope>NUCLEOTIDE SEQUENCE [LARGE SCALE GENOMIC DNA]</scope>
    <source>
        <strain evidence="4 5">W13Z1</strain>
    </source>
</reference>
<sequence>MNVVQPVPNPWARAPVLRAELEPIWPYLEEDSVSEIAINRPGEVFIERLGEKEMEHVLKRELTRNWIRSVSTGVASASNQVVNEVTPVLSAALPSGERFQCVLPPAAPDGGIISIRKQVIMDMTLDDYARRGAFEHTALGNGLALSAEERKLVEMLHDTSPLEFLEFAVRNRVSVVVSGGTSTGKTTFLNALLKVIPDHERIITIEDTRELRPPMLNSACLLTSKGDQGLAKVTPQQLLEASLRMRPDRLLLGELRGSEAFSFLQAINTGHPGSLTTVHANSARSAYERLALMVMQGNVGLTRAEILDYLREVIPVVVQMVRSEGGHRAISEIKFTKSETI</sequence>
<comment type="caution">
    <text evidence="4">The sequence shown here is derived from an EMBL/GenBank/DDBJ whole genome shotgun (WGS) entry which is preliminary data.</text>
</comment>
<protein>
    <recommendedName>
        <fullName evidence="2">Type IV secretion system protein</fullName>
    </recommendedName>
</protein>
<dbReference type="SUPFAM" id="SSF52540">
    <property type="entry name" value="P-loop containing nucleoside triphosphate hydrolases"/>
    <property type="match status" value="1"/>
</dbReference>